<gene>
    <name evidence="1" type="ORF">Nepgr_019012</name>
</gene>
<dbReference type="Proteomes" id="UP001279734">
    <property type="component" value="Unassembled WGS sequence"/>
</dbReference>
<organism evidence="1 2">
    <name type="scientific">Nepenthes gracilis</name>
    <name type="common">Slender pitcher plant</name>
    <dbReference type="NCBI Taxonomy" id="150966"/>
    <lineage>
        <taxon>Eukaryota</taxon>
        <taxon>Viridiplantae</taxon>
        <taxon>Streptophyta</taxon>
        <taxon>Embryophyta</taxon>
        <taxon>Tracheophyta</taxon>
        <taxon>Spermatophyta</taxon>
        <taxon>Magnoliopsida</taxon>
        <taxon>eudicotyledons</taxon>
        <taxon>Gunneridae</taxon>
        <taxon>Pentapetalae</taxon>
        <taxon>Caryophyllales</taxon>
        <taxon>Nepenthaceae</taxon>
        <taxon>Nepenthes</taxon>
    </lineage>
</organism>
<sequence length="78" mass="9159">MEDKGGRGPQVGVLRMRRQHSNRWLIRAKCWPAKDLGSLVAALYEGFYAKKLESSYSDELKACPKLIFYHRWKCRNGW</sequence>
<dbReference type="AlphaFoldDB" id="A0AAD3SUJ6"/>
<protein>
    <submittedName>
        <fullName evidence="1">Uncharacterized protein</fullName>
    </submittedName>
</protein>
<keyword evidence="2" id="KW-1185">Reference proteome</keyword>
<name>A0AAD3SUJ6_NEPGR</name>
<evidence type="ECO:0000313" key="2">
    <source>
        <dbReference type="Proteomes" id="UP001279734"/>
    </source>
</evidence>
<proteinExistence type="predicted"/>
<accession>A0AAD3SUJ6</accession>
<dbReference type="EMBL" id="BSYO01000017">
    <property type="protein sequence ID" value="GMH17171.1"/>
    <property type="molecule type" value="Genomic_DNA"/>
</dbReference>
<comment type="caution">
    <text evidence="1">The sequence shown here is derived from an EMBL/GenBank/DDBJ whole genome shotgun (WGS) entry which is preliminary data.</text>
</comment>
<reference evidence="1" key="1">
    <citation type="submission" date="2023-05" db="EMBL/GenBank/DDBJ databases">
        <title>Nepenthes gracilis genome sequencing.</title>
        <authorList>
            <person name="Fukushima K."/>
        </authorList>
    </citation>
    <scope>NUCLEOTIDE SEQUENCE</scope>
    <source>
        <strain evidence="1">SING2019-196</strain>
    </source>
</reference>
<evidence type="ECO:0000313" key="1">
    <source>
        <dbReference type="EMBL" id="GMH17171.1"/>
    </source>
</evidence>